<keyword evidence="1" id="KW-1133">Transmembrane helix</keyword>
<organism evidence="2 3">
    <name type="scientific">Candidatus Doudnabacteria bacterium RIFCSPHIGHO2_01_52_17</name>
    <dbReference type="NCBI Taxonomy" id="1817820"/>
    <lineage>
        <taxon>Bacteria</taxon>
        <taxon>Candidatus Doudnaibacteriota</taxon>
    </lineage>
</organism>
<dbReference type="Proteomes" id="UP000176547">
    <property type="component" value="Unassembled WGS sequence"/>
</dbReference>
<evidence type="ECO:0000313" key="3">
    <source>
        <dbReference type="Proteomes" id="UP000176547"/>
    </source>
</evidence>
<dbReference type="AlphaFoldDB" id="A0A1F5NEX3"/>
<proteinExistence type="predicted"/>
<reference evidence="2 3" key="1">
    <citation type="journal article" date="2016" name="Nat. Commun.">
        <title>Thousands of microbial genomes shed light on interconnected biogeochemical processes in an aquifer system.</title>
        <authorList>
            <person name="Anantharaman K."/>
            <person name="Brown C.T."/>
            <person name="Hug L.A."/>
            <person name="Sharon I."/>
            <person name="Castelle C.J."/>
            <person name="Probst A.J."/>
            <person name="Thomas B.C."/>
            <person name="Singh A."/>
            <person name="Wilkins M.J."/>
            <person name="Karaoz U."/>
            <person name="Brodie E.L."/>
            <person name="Williams K.H."/>
            <person name="Hubbard S.S."/>
            <person name="Banfield J.F."/>
        </authorList>
    </citation>
    <scope>NUCLEOTIDE SEQUENCE [LARGE SCALE GENOMIC DNA]</scope>
</reference>
<keyword evidence="1" id="KW-0812">Transmembrane</keyword>
<feature type="transmembrane region" description="Helical" evidence="1">
    <location>
        <begin position="67"/>
        <end position="87"/>
    </location>
</feature>
<gene>
    <name evidence="2" type="ORF">A3K06_00240</name>
</gene>
<protein>
    <submittedName>
        <fullName evidence="2">Uncharacterized protein</fullName>
    </submittedName>
</protein>
<name>A0A1F5NEX3_9BACT</name>
<sequence length="89" mass="9652">MEDKENKQEGPEKGVWIAARQLNVGEKGAIESDTSVKILSEESQLDGKISSGQHAQPKIKWWRKAEIIVAIAIGLFGAIIAIVVALLSN</sequence>
<evidence type="ECO:0000256" key="1">
    <source>
        <dbReference type="SAM" id="Phobius"/>
    </source>
</evidence>
<comment type="caution">
    <text evidence="2">The sequence shown here is derived from an EMBL/GenBank/DDBJ whole genome shotgun (WGS) entry which is preliminary data.</text>
</comment>
<keyword evidence="1" id="KW-0472">Membrane</keyword>
<dbReference type="EMBL" id="MFEG01000014">
    <property type="protein sequence ID" value="OGE76229.1"/>
    <property type="molecule type" value="Genomic_DNA"/>
</dbReference>
<accession>A0A1F5NEX3</accession>
<evidence type="ECO:0000313" key="2">
    <source>
        <dbReference type="EMBL" id="OGE76229.1"/>
    </source>
</evidence>